<feature type="domain" description="HAMP" evidence="13">
    <location>
        <begin position="184"/>
        <end position="237"/>
    </location>
</feature>
<evidence type="ECO:0000256" key="5">
    <source>
        <dbReference type="ARBA" id="ARBA00022679"/>
    </source>
</evidence>
<evidence type="ECO:0000256" key="6">
    <source>
        <dbReference type="ARBA" id="ARBA00022692"/>
    </source>
</evidence>
<dbReference type="InterPro" id="IPR036890">
    <property type="entry name" value="HATPase_C_sf"/>
</dbReference>
<dbReference type="SMART" id="SM00304">
    <property type="entry name" value="HAMP"/>
    <property type="match status" value="1"/>
</dbReference>
<comment type="subcellular location">
    <subcellularLocation>
        <location evidence="2">Cell membrane</location>
    </subcellularLocation>
</comment>
<dbReference type="InterPro" id="IPR005467">
    <property type="entry name" value="His_kinase_dom"/>
</dbReference>
<dbReference type="InterPro" id="IPR003661">
    <property type="entry name" value="HisK_dim/P_dom"/>
</dbReference>
<evidence type="ECO:0000256" key="7">
    <source>
        <dbReference type="ARBA" id="ARBA00022777"/>
    </source>
</evidence>
<proteinExistence type="predicted"/>
<evidence type="ECO:0000256" key="8">
    <source>
        <dbReference type="ARBA" id="ARBA00022989"/>
    </source>
</evidence>
<comment type="caution">
    <text evidence="14">The sequence shown here is derived from an EMBL/GenBank/DDBJ whole genome shotgun (WGS) entry which is preliminary data.</text>
</comment>
<dbReference type="InterPro" id="IPR004358">
    <property type="entry name" value="Sig_transdc_His_kin-like_C"/>
</dbReference>
<dbReference type="AlphaFoldDB" id="A0A4R4XXB9"/>
<dbReference type="SUPFAM" id="SSF47384">
    <property type="entry name" value="Homodimeric domain of signal transducing histidine kinase"/>
    <property type="match status" value="1"/>
</dbReference>
<protein>
    <recommendedName>
        <fullName evidence="3">histidine kinase</fullName>
        <ecNumber evidence="3">2.7.13.3</ecNumber>
    </recommendedName>
</protein>
<dbReference type="SMART" id="SM00387">
    <property type="entry name" value="HATPase_c"/>
    <property type="match status" value="1"/>
</dbReference>
<dbReference type="PANTHER" id="PTHR45436:SF5">
    <property type="entry name" value="SENSOR HISTIDINE KINASE TRCS"/>
    <property type="match status" value="1"/>
</dbReference>
<dbReference type="Gene3D" id="1.10.287.130">
    <property type="match status" value="1"/>
</dbReference>
<feature type="transmembrane region" description="Helical" evidence="11">
    <location>
        <begin position="162"/>
        <end position="187"/>
    </location>
</feature>
<keyword evidence="4" id="KW-0597">Phosphoprotein</keyword>
<comment type="catalytic activity">
    <reaction evidence="1">
        <text>ATP + protein L-histidine = ADP + protein N-phospho-L-histidine.</text>
        <dbReference type="EC" id="2.7.13.3"/>
    </reaction>
</comment>
<keyword evidence="10 11" id="KW-0472">Membrane</keyword>
<evidence type="ECO:0000313" key="15">
    <source>
        <dbReference type="Proteomes" id="UP000295302"/>
    </source>
</evidence>
<dbReference type="SUPFAM" id="SSF55874">
    <property type="entry name" value="ATPase domain of HSP90 chaperone/DNA topoisomerase II/histidine kinase"/>
    <property type="match status" value="1"/>
</dbReference>
<keyword evidence="7 14" id="KW-0418">Kinase</keyword>
<evidence type="ECO:0000259" key="13">
    <source>
        <dbReference type="PROSITE" id="PS50885"/>
    </source>
</evidence>
<dbReference type="Pfam" id="PF00512">
    <property type="entry name" value="HisKA"/>
    <property type="match status" value="1"/>
</dbReference>
<sequence>MSFPANRLSLQATLALVAGAFSLLVLAGVAVVADLTVRMAVERSVYEGTQRAATDWIASMTDARPAPPVTTSDVDLLQLVDSSGNVVAASRAAARLPRISRYWPPSDDRIEYRRACSPSGCLMFTAVRPSPQEEQLLWGGESHVVYAGQEQPAILGTYRLELYLALGVLTASTLAMVAAWALLGLALRPVEAMRRRMAEVTVTDLSMRVPAPPGRDAVARLAHTVNDTLARLEAAVDHQRRFSSMVSHELRTPLTGVRAELEEALMYRDVDPHESIRRALTALDRCHGIVEEMLILARVRTAPRRHERVNLTDLARDEVAARRAPIRIRAEEDVVVYGNAVQLREVLVNLLVNAERHAESLVEVCVTRAEGQAVATVLDDGPGIAETERERVFQPFVRLDDARRRDPQGSGLGLAISRAIAQSHDGSLTIGDSPRGALFILRIPLADAR</sequence>
<dbReference type="PROSITE" id="PS50109">
    <property type="entry name" value="HIS_KIN"/>
    <property type="match status" value="1"/>
</dbReference>
<gene>
    <name evidence="14" type="ORF">E1286_39115</name>
</gene>
<keyword evidence="6 11" id="KW-0812">Transmembrane</keyword>
<name>A0A4R4XXB9_9ACTN</name>
<reference evidence="14 15" key="1">
    <citation type="submission" date="2019-03" db="EMBL/GenBank/DDBJ databases">
        <title>Draft genome sequences of novel Actinobacteria.</title>
        <authorList>
            <person name="Sahin N."/>
            <person name="Ay H."/>
            <person name="Saygin H."/>
        </authorList>
    </citation>
    <scope>NUCLEOTIDE SEQUENCE [LARGE SCALE GENOMIC DNA]</scope>
    <source>
        <strain evidence="14 15">CH32</strain>
    </source>
</reference>
<dbReference type="OrthoDB" id="9786919at2"/>
<dbReference type="InterPro" id="IPR050428">
    <property type="entry name" value="TCS_sensor_his_kinase"/>
</dbReference>
<dbReference type="InterPro" id="IPR036097">
    <property type="entry name" value="HisK_dim/P_sf"/>
</dbReference>
<evidence type="ECO:0000256" key="3">
    <source>
        <dbReference type="ARBA" id="ARBA00012438"/>
    </source>
</evidence>
<evidence type="ECO:0000256" key="2">
    <source>
        <dbReference type="ARBA" id="ARBA00004236"/>
    </source>
</evidence>
<dbReference type="InterPro" id="IPR003594">
    <property type="entry name" value="HATPase_dom"/>
</dbReference>
<dbReference type="EC" id="2.7.13.3" evidence="3"/>
<dbReference type="GO" id="GO:0005886">
    <property type="term" value="C:plasma membrane"/>
    <property type="evidence" value="ECO:0007669"/>
    <property type="project" value="UniProtKB-SubCell"/>
</dbReference>
<dbReference type="Pfam" id="PF02518">
    <property type="entry name" value="HATPase_c"/>
    <property type="match status" value="1"/>
</dbReference>
<evidence type="ECO:0000256" key="11">
    <source>
        <dbReference type="SAM" id="Phobius"/>
    </source>
</evidence>
<dbReference type="Gene3D" id="3.30.565.10">
    <property type="entry name" value="Histidine kinase-like ATPase, C-terminal domain"/>
    <property type="match status" value="1"/>
</dbReference>
<dbReference type="InterPro" id="IPR003660">
    <property type="entry name" value="HAMP_dom"/>
</dbReference>
<evidence type="ECO:0000256" key="9">
    <source>
        <dbReference type="ARBA" id="ARBA00023012"/>
    </source>
</evidence>
<evidence type="ECO:0000256" key="4">
    <source>
        <dbReference type="ARBA" id="ARBA00022553"/>
    </source>
</evidence>
<keyword evidence="8 11" id="KW-1133">Transmembrane helix</keyword>
<dbReference type="SMART" id="SM00388">
    <property type="entry name" value="HisKA"/>
    <property type="match status" value="1"/>
</dbReference>
<dbReference type="EMBL" id="SMKQ01000211">
    <property type="protein sequence ID" value="TDD35794.1"/>
    <property type="molecule type" value="Genomic_DNA"/>
</dbReference>
<dbReference type="GO" id="GO:0000155">
    <property type="term" value="F:phosphorelay sensor kinase activity"/>
    <property type="evidence" value="ECO:0007669"/>
    <property type="project" value="InterPro"/>
</dbReference>
<feature type="domain" description="Histidine kinase" evidence="12">
    <location>
        <begin position="245"/>
        <end position="447"/>
    </location>
</feature>
<evidence type="ECO:0000259" key="12">
    <source>
        <dbReference type="PROSITE" id="PS50109"/>
    </source>
</evidence>
<keyword evidence="9" id="KW-0902">Two-component regulatory system</keyword>
<evidence type="ECO:0000256" key="10">
    <source>
        <dbReference type="ARBA" id="ARBA00023136"/>
    </source>
</evidence>
<dbReference type="PANTHER" id="PTHR45436">
    <property type="entry name" value="SENSOR HISTIDINE KINASE YKOH"/>
    <property type="match status" value="1"/>
</dbReference>
<accession>A0A4R4XXB9</accession>
<dbReference type="PRINTS" id="PR00344">
    <property type="entry name" value="BCTRLSENSOR"/>
</dbReference>
<dbReference type="PROSITE" id="PS50885">
    <property type="entry name" value="HAMP"/>
    <property type="match status" value="1"/>
</dbReference>
<evidence type="ECO:0000256" key="1">
    <source>
        <dbReference type="ARBA" id="ARBA00000085"/>
    </source>
</evidence>
<dbReference type="CDD" id="cd00082">
    <property type="entry name" value="HisKA"/>
    <property type="match status" value="1"/>
</dbReference>
<dbReference type="Proteomes" id="UP000295302">
    <property type="component" value="Unassembled WGS sequence"/>
</dbReference>
<dbReference type="RefSeq" id="WP_132621042.1">
    <property type="nucleotide sequence ID" value="NZ_SMKQ01000211.1"/>
</dbReference>
<keyword evidence="5" id="KW-0808">Transferase</keyword>
<keyword evidence="15" id="KW-1185">Reference proteome</keyword>
<organism evidence="14 15">
    <name type="scientific">Nonomuraea terrae</name>
    <dbReference type="NCBI Taxonomy" id="2530383"/>
    <lineage>
        <taxon>Bacteria</taxon>
        <taxon>Bacillati</taxon>
        <taxon>Actinomycetota</taxon>
        <taxon>Actinomycetes</taxon>
        <taxon>Streptosporangiales</taxon>
        <taxon>Streptosporangiaceae</taxon>
        <taxon>Nonomuraea</taxon>
    </lineage>
</organism>
<evidence type="ECO:0000313" key="14">
    <source>
        <dbReference type="EMBL" id="TDD35794.1"/>
    </source>
</evidence>